<evidence type="ECO:0000313" key="1">
    <source>
        <dbReference type="EMBL" id="RMX56018.1"/>
    </source>
</evidence>
<name>A0A3M6URP9_POCDA</name>
<gene>
    <name evidence="1" type="ORF">pdam_00024981</name>
</gene>
<reference evidence="1 2" key="1">
    <citation type="journal article" date="2018" name="Sci. Rep.">
        <title>Comparative analysis of the Pocillopora damicornis genome highlights role of immune system in coral evolution.</title>
        <authorList>
            <person name="Cunning R."/>
            <person name="Bay R.A."/>
            <person name="Gillette P."/>
            <person name="Baker A.C."/>
            <person name="Traylor-Knowles N."/>
        </authorList>
    </citation>
    <scope>NUCLEOTIDE SEQUENCE [LARGE SCALE GENOMIC DNA]</scope>
    <source>
        <strain evidence="1">RSMAS</strain>
        <tissue evidence="1">Whole animal</tissue>
    </source>
</reference>
<dbReference type="EMBL" id="RCHS01000951">
    <property type="protein sequence ID" value="RMX56018.1"/>
    <property type="molecule type" value="Genomic_DNA"/>
</dbReference>
<evidence type="ECO:0000313" key="2">
    <source>
        <dbReference type="Proteomes" id="UP000275408"/>
    </source>
</evidence>
<protein>
    <submittedName>
        <fullName evidence="1">Uncharacterized protein</fullName>
    </submittedName>
</protein>
<keyword evidence="2" id="KW-1185">Reference proteome</keyword>
<accession>A0A3M6URP9</accession>
<dbReference type="Proteomes" id="UP000275408">
    <property type="component" value="Unassembled WGS sequence"/>
</dbReference>
<sequence length="71" mass="8489">MSIGNLMSWNFVDRVRNRDFQYILLCVSSEEMKYCKVSGNNTLMKWKCSRCTVELQPSDVYWQSWVINELN</sequence>
<organism evidence="1 2">
    <name type="scientific">Pocillopora damicornis</name>
    <name type="common">Cauliflower coral</name>
    <name type="synonym">Millepora damicornis</name>
    <dbReference type="NCBI Taxonomy" id="46731"/>
    <lineage>
        <taxon>Eukaryota</taxon>
        <taxon>Metazoa</taxon>
        <taxon>Cnidaria</taxon>
        <taxon>Anthozoa</taxon>
        <taxon>Hexacorallia</taxon>
        <taxon>Scleractinia</taxon>
        <taxon>Astrocoeniina</taxon>
        <taxon>Pocilloporidae</taxon>
        <taxon>Pocillopora</taxon>
    </lineage>
</organism>
<dbReference type="AlphaFoldDB" id="A0A3M6URP9"/>
<comment type="caution">
    <text evidence="1">The sequence shown here is derived from an EMBL/GenBank/DDBJ whole genome shotgun (WGS) entry which is preliminary data.</text>
</comment>
<proteinExistence type="predicted"/>